<evidence type="ECO:0000256" key="3">
    <source>
        <dbReference type="ARBA" id="ARBA00022448"/>
    </source>
</evidence>
<feature type="chain" id="PRO_5020410441" description="ATP synthase subunit c" evidence="15">
    <location>
        <begin position="24"/>
        <end position="105"/>
    </location>
</feature>
<accession>A0A4R1K817</accession>
<sequence length="105" mass="10193">MSKLVRIVLSVAAIFAVAGVASAAEAGAVADASWAKYIGAGLAIGVAALGTGIGQGNAIKGAVEGISRNPSAAGKISTTMIIGLALIESLAIYALVVALILLFVA</sequence>
<feature type="site" description="Reversibly protonated during proton transport" evidence="14">
    <location>
        <position position="88"/>
    </location>
</feature>
<keyword evidence="18" id="KW-1185">Reference proteome</keyword>
<dbReference type="InterPro" id="IPR005953">
    <property type="entry name" value="ATP_synth_csu_bac/chlpt"/>
</dbReference>
<dbReference type="Pfam" id="PF00137">
    <property type="entry name" value="ATP-synt_C"/>
    <property type="match status" value="1"/>
</dbReference>
<dbReference type="Proteomes" id="UP000294614">
    <property type="component" value="Unassembled WGS sequence"/>
</dbReference>
<dbReference type="InterPro" id="IPR035921">
    <property type="entry name" value="F/V-ATP_Csub_sf"/>
</dbReference>
<evidence type="ECO:0000313" key="17">
    <source>
        <dbReference type="EMBL" id="TCK59963.1"/>
    </source>
</evidence>
<dbReference type="PROSITE" id="PS00605">
    <property type="entry name" value="ATPASE_C"/>
    <property type="match status" value="1"/>
</dbReference>
<dbReference type="InterPro" id="IPR002379">
    <property type="entry name" value="ATPase_proteolipid_c-like_dom"/>
</dbReference>
<dbReference type="HAMAP" id="MF_01396">
    <property type="entry name" value="ATP_synth_c_bact"/>
    <property type="match status" value="1"/>
</dbReference>
<evidence type="ECO:0000256" key="6">
    <source>
        <dbReference type="ARBA" id="ARBA00022692"/>
    </source>
</evidence>
<evidence type="ECO:0000259" key="16">
    <source>
        <dbReference type="Pfam" id="PF00137"/>
    </source>
</evidence>
<dbReference type="GO" id="GO:0046933">
    <property type="term" value="F:proton-transporting ATP synthase activity, rotational mechanism"/>
    <property type="evidence" value="ECO:0007669"/>
    <property type="project" value="UniProtKB-UniRule"/>
</dbReference>
<gene>
    <name evidence="14" type="primary">atpE</name>
    <name evidence="17" type="ORF">C8D98_2134</name>
</gene>
<evidence type="ECO:0000256" key="13">
    <source>
        <dbReference type="ARBA" id="ARBA00025198"/>
    </source>
</evidence>
<dbReference type="PANTHER" id="PTHR10031:SF0">
    <property type="entry name" value="ATPASE PROTEIN 9"/>
    <property type="match status" value="1"/>
</dbReference>
<evidence type="ECO:0000256" key="8">
    <source>
        <dbReference type="ARBA" id="ARBA00022989"/>
    </source>
</evidence>
<evidence type="ECO:0000256" key="5">
    <source>
        <dbReference type="ARBA" id="ARBA00022547"/>
    </source>
</evidence>
<dbReference type="FunFam" id="1.20.20.10:FF:000004">
    <property type="entry name" value="ATP synthase subunit c"/>
    <property type="match status" value="1"/>
</dbReference>
<keyword evidence="3 14" id="KW-0813">Transport</keyword>
<evidence type="ECO:0000256" key="12">
    <source>
        <dbReference type="ARBA" id="ARBA00023310"/>
    </source>
</evidence>
<dbReference type="InterPro" id="IPR020537">
    <property type="entry name" value="ATP_synth_F0_csu_DDCD_BS"/>
</dbReference>
<evidence type="ECO:0000256" key="14">
    <source>
        <dbReference type="HAMAP-Rule" id="MF_01396"/>
    </source>
</evidence>
<keyword evidence="11 14" id="KW-0472">Membrane</keyword>
<feature type="transmembrane region" description="Helical" evidence="14">
    <location>
        <begin position="39"/>
        <end position="59"/>
    </location>
</feature>
<evidence type="ECO:0000256" key="7">
    <source>
        <dbReference type="ARBA" id="ARBA00022781"/>
    </source>
</evidence>
<comment type="caution">
    <text evidence="17">The sequence shown here is derived from an EMBL/GenBank/DDBJ whole genome shotgun (WGS) entry which is preliminary data.</text>
</comment>
<keyword evidence="9 14" id="KW-0406">Ion transport</keyword>
<dbReference type="RefSeq" id="WP_132874112.1">
    <property type="nucleotide sequence ID" value="NZ_JAJUHT010000022.1"/>
</dbReference>
<comment type="function">
    <text evidence="14">Key component of the F(0) channel; it plays a direct role in translocation across the membrane. A homomeric c-ring of between 10-14 subunits forms the central stalk rotor element with the F(1) delta and epsilon subunits.</text>
</comment>
<dbReference type="GO" id="GO:0005886">
    <property type="term" value="C:plasma membrane"/>
    <property type="evidence" value="ECO:0007669"/>
    <property type="project" value="UniProtKB-SubCell"/>
</dbReference>
<dbReference type="SUPFAM" id="SSF81333">
    <property type="entry name" value="F1F0 ATP synthase subunit C"/>
    <property type="match status" value="1"/>
</dbReference>
<keyword evidence="12 14" id="KW-0066">ATP synthesis</keyword>
<dbReference type="EMBL" id="SMGG01000005">
    <property type="protein sequence ID" value="TCK59963.1"/>
    <property type="molecule type" value="Genomic_DNA"/>
</dbReference>
<keyword evidence="7 14" id="KW-0375">Hydrogen ion transport</keyword>
<dbReference type="AlphaFoldDB" id="A0A4R1K817"/>
<evidence type="ECO:0000256" key="11">
    <source>
        <dbReference type="ARBA" id="ARBA00023136"/>
    </source>
</evidence>
<keyword evidence="6 14" id="KW-0812">Transmembrane</keyword>
<keyword evidence="10 14" id="KW-0446">Lipid-binding</keyword>
<comment type="similarity">
    <text evidence="2 14">Belongs to the ATPase C chain family.</text>
</comment>
<dbReference type="PANTHER" id="PTHR10031">
    <property type="entry name" value="ATP SYNTHASE LIPID-BINDING PROTEIN, MITOCHONDRIAL"/>
    <property type="match status" value="1"/>
</dbReference>
<keyword evidence="5 14" id="KW-0138">CF(0)</keyword>
<name>A0A4R1K817_9BACT</name>
<proteinExistence type="inferred from homology"/>
<dbReference type="GO" id="GO:0033177">
    <property type="term" value="C:proton-transporting two-sector ATPase complex, proton-transporting domain"/>
    <property type="evidence" value="ECO:0007669"/>
    <property type="project" value="InterPro"/>
</dbReference>
<dbReference type="Gene3D" id="1.20.20.10">
    <property type="entry name" value="F1F0 ATP synthase subunit C"/>
    <property type="match status" value="1"/>
</dbReference>
<organism evidence="17 18">
    <name type="scientific">Seleniivibrio woodruffii</name>
    <dbReference type="NCBI Taxonomy" id="1078050"/>
    <lineage>
        <taxon>Bacteria</taxon>
        <taxon>Pseudomonadati</taxon>
        <taxon>Deferribacterota</taxon>
        <taxon>Deferribacteres</taxon>
        <taxon>Deferribacterales</taxon>
        <taxon>Geovibrionaceae</taxon>
        <taxon>Seleniivibrio</taxon>
    </lineage>
</organism>
<feature type="transmembrane region" description="Helical" evidence="14">
    <location>
        <begin position="80"/>
        <end position="104"/>
    </location>
</feature>
<feature type="domain" description="V-ATPase proteolipid subunit C-like" evidence="16">
    <location>
        <begin position="38"/>
        <end position="101"/>
    </location>
</feature>
<evidence type="ECO:0000256" key="1">
    <source>
        <dbReference type="ARBA" id="ARBA00004141"/>
    </source>
</evidence>
<keyword evidence="4 14" id="KW-1003">Cell membrane</keyword>
<keyword evidence="15" id="KW-0732">Signal</keyword>
<comment type="function">
    <text evidence="13 14">F(1)F(0) ATP synthase produces ATP from ADP in the presence of a proton or sodium gradient. F-type ATPases consist of two structural domains, F(1) containing the extramembraneous catalytic core and F(0) containing the membrane proton channel, linked together by a central stalk and a peripheral stalk. During catalysis, ATP synthesis in the catalytic domain of F(1) is coupled via a rotary mechanism of the central stalk subunits to proton translocation.</text>
</comment>
<evidence type="ECO:0000256" key="9">
    <source>
        <dbReference type="ARBA" id="ARBA00023065"/>
    </source>
</evidence>
<evidence type="ECO:0000256" key="4">
    <source>
        <dbReference type="ARBA" id="ARBA00022475"/>
    </source>
</evidence>
<dbReference type="OrthoDB" id="5296711at2"/>
<dbReference type="PRINTS" id="PR00124">
    <property type="entry name" value="ATPASEC"/>
</dbReference>
<protein>
    <recommendedName>
        <fullName evidence="14">ATP synthase subunit c</fullName>
    </recommendedName>
    <alternativeName>
        <fullName evidence="14">ATP synthase F(0) sector subunit c</fullName>
    </alternativeName>
    <alternativeName>
        <fullName evidence="14">F-type ATPase subunit c</fullName>
        <shortName evidence="14">F-ATPase subunit c</shortName>
    </alternativeName>
    <alternativeName>
        <fullName evidence="14">Lipid-binding protein</fullName>
    </alternativeName>
</protein>
<reference evidence="17 18" key="1">
    <citation type="submission" date="2019-03" db="EMBL/GenBank/DDBJ databases">
        <title>Genomic Encyclopedia of Type Strains, Phase IV (KMG-IV): sequencing the most valuable type-strain genomes for metagenomic binning, comparative biology and taxonomic classification.</title>
        <authorList>
            <person name="Goeker M."/>
        </authorList>
    </citation>
    <scope>NUCLEOTIDE SEQUENCE [LARGE SCALE GENOMIC DNA]</scope>
    <source>
        <strain evidence="17 18">DSM 24984</strain>
    </source>
</reference>
<evidence type="ECO:0000256" key="2">
    <source>
        <dbReference type="ARBA" id="ARBA00006704"/>
    </source>
</evidence>
<evidence type="ECO:0000256" key="10">
    <source>
        <dbReference type="ARBA" id="ARBA00023121"/>
    </source>
</evidence>
<evidence type="ECO:0000256" key="15">
    <source>
        <dbReference type="SAM" id="SignalP"/>
    </source>
</evidence>
<feature type="signal peptide" evidence="15">
    <location>
        <begin position="1"/>
        <end position="23"/>
    </location>
</feature>
<dbReference type="InterPro" id="IPR000454">
    <property type="entry name" value="ATP_synth_F0_csu"/>
</dbReference>
<dbReference type="NCBIfam" id="TIGR01260">
    <property type="entry name" value="ATP_synt_c"/>
    <property type="match status" value="1"/>
</dbReference>
<keyword evidence="8 14" id="KW-1133">Transmembrane helix</keyword>
<dbReference type="InterPro" id="IPR038662">
    <property type="entry name" value="ATP_synth_F0_csu_sf"/>
</dbReference>
<dbReference type="CDD" id="cd18121">
    <property type="entry name" value="ATP-synt_Fo_c"/>
    <property type="match status" value="1"/>
</dbReference>
<dbReference type="GO" id="GO:0045259">
    <property type="term" value="C:proton-transporting ATP synthase complex"/>
    <property type="evidence" value="ECO:0007669"/>
    <property type="project" value="UniProtKB-KW"/>
</dbReference>
<dbReference type="GO" id="GO:0008289">
    <property type="term" value="F:lipid binding"/>
    <property type="evidence" value="ECO:0007669"/>
    <property type="project" value="UniProtKB-KW"/>
</dbReference>
<comment type="subcellular location">
    <subcellularLocation>
        <location evidence="14">Cell membrane</location>
        <topology evidence="14">Multi-pass membrane protein</topology>
    </subcellularLocation>
    <subcellularLocation>
        <location evidence="1">Membrane</location>
        <topology evidence="1">Multi-pass membrane protein</topology>
    </subcellularLocation>
</comment>
<evidence type="ECO:0000313" key="18">
    <source>
        <dbReference type="Proteomes" id="UP000294614"/>
    </source>
</evidence>